<feature type="transmembrane region" description="Helical" evidence="1">
    <location>
        <begin position="153"/>
        <end position="174"/>
    </location>
</feature>
<feature type="transmembrane region" description="Helical" evidence="1">
    <location>
        <begin position="230"/>
        <end position="250"/>
    </location>
</feature>
<evidence type="ECO:0000313" key="3">
    <source>
        <dbReference type="Proteomes" id="UP000286134"/>
    </source>
</evidence>
<name>A0A420HXS0_9PEZI</name>
<dbReference type="GO" id="GO:0005789">
    <property type="term" value="C:endoplasmic reticulum membrane"/>
    <property type="evidence" value="ECO:0007669"/>
    <property type="project" value="TreeGrafter"/>
</dbReference>
<feature type="transmembrane region" description="Helical" evidence="1">
    <location>
        <begin position="54"/>
        <end position="78"/>
    </location>
</feature>
<feature type="transmembrane region" description="Helical" evidence="1">
    <location>
        <begin position="262"/>
        <end position="283"/>
    </location>
</feature>
<dbReference type="Proteomes" id="UP000286134">
    <property type="component" value="Unassembled WGS sequence"/>
</dbReference>
<dbReference type="AlphaFoldDB" id="A0A420HXS0"/>
<feature type="transmembrane region" description="Helical" evidence="1">
    <location>
        <begin position="195"/>
        <end position="224"/>
    </location>
</feature>
<dbReference type="PANTHER" id="PTHR35329">
    <property type="entry name" value="CHITIN SYNTHASE EXPORT CHAPERONE"/>
    <property type="match status" value="1"/>
</dbReference>
<evidence type="ECO:0000313" key="2">
    <source>
        <dbReference type="EMBL" id="RKF62217.1"/>
    </source>
</evidence>
<protein>
    <submittedName>
        <fullName evidence="2">Chitin synthase export chaperone</fullName>
    </submittedName>
</protein>
<sequence>MSEFGNFHNFCRDSTLPVCNVRYKKFAALFSYPKSPGLSESCRLTGFSIGRGQYVGNIGSVLIAIVAIIVTLFLIALAERKLAAVGRREMQLFLSTYILVQICEIFTVGLYPLDKTVLTAFTGAHLGLIVACTWILLINAIIGYQLWEDGTLFSMGMTVVSALLLCLVTSYIALDTGFSWTGYFNTSLAGQNRNIGLYITYQLLPMIFLVAYYILSSILVLRILGEIRPMIYLTSAAILFTSGQLFNYVISIHICYGTSGKINGALFETFFTLSSIVMIWIFWSSITEDDWPTTENTLP</sequence>
<dbReference type="GO" id="GO:0006457">
    <property type="term" value="P:protein folding"/>
    <property type="evidence" value="ECO:0007669"/>
    <property type="project" value="TreeGrafter"/>
</dbReference>
<proteinExistence type="predicted"/>
<feature type="transmembrane region" description="Helical" evidence="1">
    <location>
        <begin position="125"/>
        <end position="147"/>
    </location>
</feature>
<keyword evidence="1" id="KW-0812">Transmembrane</keyword>
<gene>
    <name evidence="2" type="ORF">OnM2_035041</name>
</gene>
<keyword evidence="3" id="KW-1185">Reference proteome</keyword>
<evidence type="ECO:0000256" key="1">
    <source>
        <dbReference type="SAM" id="Phobius"/>
    </source>
</evidence>
<accession>A0A420HXS0</accession>
<dbReference type="STRING" id="212602.A0A420HXS0"/>
<dbReference type="EMBL" id="MCFK01003523">
    <property type="protein sequence ID" value="RKF62217.1"/>
    <property type="molecule type" value="Genomic_DNA"/>
</dbReference>
<feature type="transmembrane region" description="Helical" evidence="1">
    <location>
        <begin position="90"/>
        <end position="113"/>
    </location>
</feature>
<dbReference type="InterPro" id="IPR022057">
    <property type="entry name" value="Chs7"/>
</dbReference>
<keyword evidence="1" id="KW-1133">Transmembrane helix</keyword>
<organism evidence="2 3">
    <name type="scientific">Erysiphe neolycopersici</name>
    <dbReference type="NCBI Taxonomy" id="212602"/>
    <lineage>
        <taxon>Eukaryota</taxon>
        <taxon>Fungi</taxon>
        <taxon>Dikarya</taxon>
        <taxon>Ascomycota</taxon>
        <taxon>Pezizomycotina</taxon>
        <taxon>Leotiomycetes</taxon>
        <taxon>Erysiphales</taxon>
        <taxon>Erysiphaceae</taxon>
        <taxon>Erysiphe</taxon>
    </lineage>
</organism>
<reference evidence="2 3" key="1">
    <citation type="journal article" date="2018" name="BMC Genomics">
        <title>Comparative genome analyses reveal sequence features reflecting distinct modes of host-adaptation between dicot and monocot powdery mildew.</title>
        <authorList>
            <person name="Wu Y."/>
            <person name="Ma X."/>
            <person name="Pan Z."/>
            <person name="Kale S.D."/>
            <person name="Song Y."/>
            <person name="King H."/>
            <person name="Zhang Q."/>
            <person name="Presley C."/>
            <person name="Deng X."/>
            <person name="Wei C.I."/>
            <person name="Xiao S."/>
        </authorList>
    </citation>
    <scope>NUCLEOTIDE SEQUENCE [LARGE SCALE GENOMIC DNA]</scope>
    <source>
        <strain evidence="2">UMSG2</strain>
    </source>
</reference>
<dbReference type="Pfam" id="PF12271">
    <property type="entry name" value="Chs7"/>
    <property type="match status" value="1"/>
</dbReference>
<keyword evidence="1" id="KW-0472">Membrane</keyword>
<dbReference type="GO" id="GO:0051082">
    <property type="term" value="F:unfolded protein binding"/>
    <property type="evidence" value="ECO:0007669"/>
    <property type="project" value="TreeGrafter"/>
</dbReference>
<dbReference type="OrthoDB" id="5582162at2759"/>
<dbReference type="PANTHER" id="PTHR35329:SF1">
    <property type="entry name" value="CHITIN SYNTHASE EXPORT CHAPERONE"/>
    <property type="match status" value="1"/>
</dbReference>
<comment type="caution">
    <text evidence="2">The sequence shown here is derived from an EMBL/GenBank/DDBJ whole genome shotgun (WGS) entry which is preliminary data.</text>
</comment>